<name>A0AA41WCQ2_9BACT</name>
<dbReference type="InterPro" id="IPR029016">
    <property type="entry name" value="GAF-like_dom_sf"/>
</dbReference>
<keyword evidence="3" id="KW-1185">Reference proteome</keyword>
<sequence>MTSRAETTAIEAARARLAELFASTGDLDALYDGVCRVLNETLPTHNWVGIYLVEGPDLVLVAWRGPAATEHVRIPIGTGICGAAAAQGETIIVPDVNADPRYLQCFLETRSEIVVPIKLGDQVLGEIDVDGNQVDAFGPADQELLEWTAARLAEAMVASRSQAESRSRIDRA</sequence>
<comment type="caution">
    <text evidence="2">The sequence shown here is derived from an EMBL/GenBank/DDBJ whole genome shotgun (WGS) entry which is preliminary data.</text>
</comment>
<organism evidence="2 3">
    <name type="scientific">Thermalbibacter longus</name>
    <dbReference type="NCBI Taxonomy" id="2951981"/>
    <lineage>
        <taxon>Bacteria</taxon>
        <taxon>Pseudomonadati</taxon>
        <taxon>Thermomicrobiota</taxon>
        <taxon>Thermomicrobia</taxon>
        <taxon>Thermomicrobiales</taxon>
        <taxon>Thermomicrobiaceae</taxon>
        <taxon>Thermalbibacter</taxon>
    </lineage>
</organism>
<dbReference type="EMBL" id="JAMSLR010000001">
    <property type="protein sequence ID" value="MCM8747575.1"/>
    <property type="molecule type" value="Genomic_DNA"/>
</dbReference>
<proteinExistence type="predicted"/>
<dbReference type="Proteomes" id="UP001165306">
    <property type="component" value="Unassembled WGS sequence"/>
</dbReference>
<evidence type="ECO:0000313" key="3">
    <source>
        <dbReference type="Proteomes" id="UP001165306"/>
    </source>
</evidence>
<evidence type="ECO:0000259" key="1">
    <source>
        <dbReference type="SMART" id="SM00065"/>
    </source>
</evidence>
<dbReference type="InterPro" id="IPR003018">
    <property type="entry name" value="GAF"/>
</dbReference>
<dbReference type="RefSeq" id="WP_284055360.1">
    <property type="nucleotide sequence ID" value="NZ_JAMSLR010000001.1"/>
</dbReference>
<evidence type="ECO:0000313" key="2">
    <source>
        <dbReference type="EMBL" id="MCM8747575.1"/>
    </source>
</evidence>
<dbReference type="Gene3D" id="3.30.450.40">
    <property type="match status" value="1"/>
</dbReference>
<accession>A0AA41WCQ2</accession>
<dbReference type="SUPFAM" id="SSF55781">
    <property type="entry name" value="GAF domain-like"/>
    <property type="match status" value="1"/>
</dbReference>
<protein>
    <submittedName>
        <fullName evidence="2">GAF domain-containing protein</fullName>
    </submittedName>
</protein>
<gene>
    <name evidence="2" type="ORF">NET02_00285</name>
</gene>
<feature type="domain" description="GAF" evidence="1">
    <location>
        <begin position="26"/>
        <end position="166"/>
    </location>
</feature>
<reference evidence="2" key="1">
    <citation type="submission" date="2022-06" db="EMBL/GenBank/DDBJ databases">
        <title>CFH 74404 Thermomicrobiaceae sp.</title>
        <authorList>
            <person name="Ming H."/>
            <person name="Li W.-J."/>
            <person name="Zhao Z."/>
        </authorList>
    </citation>
    <scope>NUCLEOTIDE SEQUENCE</scope>
    <source>
        <strain evidence="2">CFH 74404</strain>
    </source>
</reference>
<dbReference type="Pfam" id="PF01590">
    <property type="entry name" value="GAF"/>
    <property type="match status" value="1"/>
</dbReference>
<dbReference type="SMART" id="SM00065">
    <property type="entry name" value="GAF"/>
    <property type="match status" value="1"/>
</dbReference>
<dbReference type="AlphaFoldDB" id="A0AA41WCQ2"/>